<evidence type="ECO:0000313" key="4">
    <source>
        <dbReference type="Proteomes" id="UP001300692"/>
    </source>
</evidence>
<proteinExistence type="inferred from homology"/>
<dbReference type="SMART" id="SM00465">
    <property type="entry name" value="GIYc"/>
    <property type="match status" value="1"/>
</dbReference>
<dbReference type="InterPro" id="IPR000305">
    <property type="entry name" value="GIY-YIG_endonuc"/>
</dbReference>
<keyword evidence="4" id="KW-1185">Reference proteome</keyword>
<gene>
    <name evidence="3" type="ORF">N7U62_17620</name>
</gene>
<reference evidence="3 4" key="1">
    <citation type="submission" date="2022-10" db="EMBL/GenBank/DDBJ databases">
        <title>Comparative genomics and taxonomic characterization of three novel marine species of genus Reichenbachiella exhibiting antioxidant and polysaccharide degradation activities.</title>
        <authorList>
            <person name="Muhammad N."/>
            <person name="Lee Y.-J."/>
            <person name="Ko J."/>
            <person name="Kim S.-G."/>
        </authorList>
    </citation>
    <scope>NUCLEOTIDE SEQUENCE [LARGE SCALE GENOMIC DNA]</scope>
    <source>
        <strain evidence="3 4">ABR2-5</strain>
    </source>
</reference>
<dbReference type="SUPFAM" id="SSF82771">
    <property type="entry name" value="GIY-YIG endonuclease"/>
    <property type="match status" value="1"/>
</dbReference>
<comment type="similarity">
    <text evidence="1">Belongs to the UPF0213 family.</text>
</comment>
<evidence type="ECO:0000313" key="3">
    <source>
        <dbReference type="EMBL" id="MCV9388508.1"/>
    </source>
</evidence>
<protein>
    <submittedName>
        <fullName evidence="3">GIY-YIG nuclease family protein</fullName>
    </submittedName>
</protein>
<name>A0ABT3CY83_9BACT</name>
<dbReference type="PANTHER" id="PTHR34477:SF5">
    <property type="entry name" value="BSL5627 PROTEIN"/>
    <property type="match status" value="1"/>
</dbReference>
<dbReference type="InterPro" id="IPR050190">
    <property type="entry name" value="UPF0213_domain"/>
</dbReference>
<dbReference type="EMBL" id="JAOYOD010000001">
    <property type="protein sequence ID" value="MCV9388508.1"/>
    <property type="molecule type" value="Genomic_DNA"/>
</dbReference>
<accession>A0ABT3CY83</accession>
<evidence type="ECO:0000256" key="1">
    <source>
        <dbReference type="ARBA" id="ARBA00007435"/>
    </source>
</evidence>
<dbReference type="PANTHER" id="PTHR34477">
    <property type="entry name" value="UPF0213 PROTEIN YHBQ"/>
    <property type="match status" value="1"/>
</dbReference>
<dbReference type="InterPro" id="IPR035901">
    <property type="entry name" value="GIY-YIG_endonuc_sf"/>
</dbReference>
<dbReference type="Gene3D" id="3.40.1440.10">
    <property type="entry name" value="GIY-YIG endonuclease"/>
    <property type="match status" value="1"/>
</dbReference>
<feature type="domain" description="GIY-YIG" evidence="2">
    <location>
        <begin position="3"/>
        <end position="80"/>
    </location>
</feature>
<organism evidence="3 4">
    <name type="scientific">Reichenbachiella ulvae</name>
    <dbReference type="NCBI Taxonomy" id="2980104"/>
    <lineage>
        <taxon>Bacteria</taxon>
        <taxon>Pseudomonadati</taxon>
        <taxon>Bacteroidota</taxon>
        <taxon>Cytophagia</taxon>
        <taxon>Cytophagales</taxon>
        <taxon>Reichenbachiellaceae</taxon>
        <taxon>Reichenbachiella</taxon>
    </lineage>
</organism>
<dbReference type="CDD" id="cd10448">
    <property type="entry name" value="GIY-YIG_unchar_3"/>
    <property type="match status" value="1"/>
</dbReference>
<sequence length="97" mass="11459">MIRGGAVYIMTNARHTVLYVGVTSNLIARVQEHKDKVYPSSFTSKYNVFKLVYFEGFHSIEEAIDREKQVKKYRREKKDALVNQTNPEWKDLFDELE</sequence>
<dbReference type="PROSITE" id="PS50164">
    <property type="entry name" value="GIY_YIG"/>
    <property type="match status" value="1"/>
</dbReference>
<dbReference type="Proteomes" id="UP001300692">
    <property type="component" value="Unassembled WGS sequence"/>
</dbReference>
<dbReference type="RefSeq" id="WP_264139378.1">
    <property type="nucleotide sequence ID" value="NZ_JAOYOD010000001.1"/>
</dbReference>
<evidence type="ECO:0000259" key="2">
    <source>
        <dbReference type="PROSITE" id="PS50164"/>
    </source>
</evidence>
<comment type="caution">
    <text evidence="3">The sequence shown here is derived from an EMBL/GenBank/DDBJ whole genome shotgun (WGS) entry which is preliminary data.</text>
</comment>
<dbReference type="Pfam" id="PF01541">
    <property type="entry name" value="GIY-YIG"/>
    <property type="match status" value="1"/>
</dbReference>